<proteinExistence type="predicted"/>
<dbReference type="EMBL" id="JBBKZV010000004">
    <property type="protein sequence ID" value="MEJ8822180.1"/>
    <property type="molecule type" value="Genomic_DNA"/>
</dbReference>
<comment type="caution">
    <text evidence="1">The sequence shown here is derived from an EMBL/GenBank/DDBJ whole genome shotgun (WGS) entry which is preliminary data.</text>
</comment>
<organism evidence="1 2">
    <name type="scientific">Variovorax humicola</name>
    <dbReference type="NCBI Taxonomy" id="1769758"/>
    <lineage>
        <taxon>Bacteria</taxon>
        <taxon>Pseudomonadati</taxon>
        <taxon>Pseudomonadota</taxon>
        <taxon>Betaproteobacteria</taxon>
        <taxon>Burkholderiales</taxon>
        <taxon>Comamonadaceae</taxon>
        <taxon>Variovorax</taxon>
    </lineage>
</organism>
<gene>
    <name evidence="1" type="ORF">WKW80_09015</name>
</gene>
<sequence>MTDRRAFIGGVAASILAPPSMAFAQPRTKVWRIGTLASVDGTGWDAFRQALLDLGYAEGRNIAIESRRAQGRPERFPELAAELVALGADVIVTSSTQASLAVKRATGTIPIVMAISAYPDKIGLVESLARPGGNVTGFTNVAPQLSGKRLELLKQMAPKASRLAAMWDPSSQIEAFAFPDLKAIAAAAGLEILSIEVRQPEQYAAAFAAAIAGRADVMHATGNPISFANSKLIADFALGNQLPSIFDSRLFVDAGGLLSYGPDLVDLFKRAAGYVDKIFKGAKPGELPVQQPTKFELVVNARSAKALNLAMPSEMLLRADEVIQ</sequence>
<dbReference type="Gene3D" id="3.40.50.2300">
    <property type="match status" value="2"/>
</dbReference>
<dbReference type="RefSeq" id="WP_340363232.1">
    <property type="nucleotide sequence ID" value="NZ_JBBKZV010000004.1"/>
</dbReference>
<evidence type="ECO:0000313" key="2">
    <source>
        <dbReference type="Proteomes" id="UP001363010"/>
    </source>
</evidence>
<dbReference type="Pfam" id="PF04392">
    <property type="entry name" value="ABC_sub_bind"/>
    <property type="match status" value="1"/>
</dbReference>
<dbReference type="CDD" id="cd06325">
    <property type="entry name" value="PBP1_ABC_unchar_transporter"/>
    <property type="match status" value="1"/>
</dbReference>
<evidence type="ECO:0000313" key="1">
    <source>
        <dbReference type="EMBL" id="MEJ8822180.1"/>
    </source>
</evidence>
<dbReference type="PANTHER" id="PTHR35271:SF1">
    <property type="entry name" value="ABC TRANSPORTER, SUBSTRATE-BINDING LIPOPROTEIN"/>
    <property type="match status" value="1"/>
</dbReference>
<protein>
    <submittedName>
        <fullName evidence="1">ABC transporter substrate-binding protein</fullName>
    </submittedName>
</protein>
<dbReference type="PANTHER" id="PTHR35271">
    <property type="entry name" value="ABC TRANSPORTER, SUBSTRATE-BINDING LIPOPROTEIN-RELATED"/>
    <property type="match status" value="1"/>
</dbReference>
<name>A0ABU8VX18_9BURK</name>
<reference evidence="1 2" key="1">
    <citation type="submission" date="2024-03" db="EMBL/GenBank/DDBJ databases">
        <title>Novel species of the genus Variovorax.</title>
        <authorList>
            <person name="Liu Q."/>
            <person name="Xin Y.-H."/>
        </authorList>
    </citation>
    <scope>NUCLEOTIDE SEQUENCE [LARGE SCALE GENOMIC DNA]</scope>
    <source>
        <strain evidence="1 2">KACC 18501</strain>
    </source>
</reference>
<accession>A0ABU8VX18</accession>
<keyword evidence="2" id="KW-1185">Reference proteome</keyword>
<dbReference type="InterPro" id="IPR007487">
    <property type="entry name" value="ABC_transpt-TYRBP-like"/>
</dbReference>
<dbReference type="Proteomes" id="UP001363010">
    <property type="component" value="Unassembled WGS sequence"/>
</dbReference>